<dbReference type="AlphaFoldDB" id="A0A1V3W9U9"/>
<evidence type="ECO:0000313" key="3">
    <source>
        <dbReference type="Proteomes" id="UP000188532"/>
    </source>
</evidence>
<feature type="compositionally biased region" description="Polar residues" evidence="1">
    <location>
        <begin position="1"/>
        <end position="11"/>
    </location>
</feature>
<sequence length="93" mass="10147">MSSRCSPPSSTARRRGTHLQDLGRSPRPAGRIPQGPGQADHRAVRFSSLRCPASDFQLVAEAQRIQLAGLFDPMLAVATSDVRRCPPNPRSLR</sequence>
<evidence type="ECO:0000313" key="2">
    <source>
        <dbReference type="EMBL" id="OOK63769.1"/>
    </source>
</evidence>
<dbReference type="Proteomes" id="UP000188532">
    <property type="component" value="Unassembled WGS sequence"/>
</dbReference>
<proteinExistence type="predicted"/>
<protein>
    <submittedName>
        <fullName evidence="2">Uncharacterized protein</fullName>
    </submittedName>
</protein>
<accession>A0A1V3W9U9</accession>
<organism evidence="2 3">
    <name type="scientific">Mycobacterium kansasii</name>
    <dbReference type="NCBI Taxonomy" id="1768"/>
    <lineage>
        <taxon>Bacteria</taxon>
        <taxon>Bacillati</taxon>
        <taxon>Actinomycetota</taxon>
        <taxon>Actinomycetes</taxon>
        <taxon>Mycobacteriales</taxon>
        <taxon>Mycobacteriaceae</taxon>
        <taxon>Mycobacterium</taxon>
    </lineage>
</organism>
<evidence type="ECO:0000256" key="1">
    <source>
        <dbReference type="SAM" id="MobiDB-lite"/>
    </source>
</evidence>
<dbReference type="EMBL" id="MVBN01000016">
    <property type="protein sequence ID" value="OOK63769.1"/>
    <property type="molecule type" value="Genomic_DNA"/>
</dbReference>
<comment type="caution">
    <text evidence="2">The sequence shown here is derived from an EMBL/GenBank/DDBJ whole genome shotgun (WGS) entry which is preliminary data.</text>
</comment>
<name>A0A1V3W9U9_MYCKA</name>
<reference evidence="2 3" key="1">
    <citation type="submission" date="2017-02" db="EMBL/GenBank/DDBJ databases">
        <title>Complete genome sequences of Mycobacterium kansasii strains isolated from rhesus macaques.</title>
        <authorList>
            <person name="Panda A."/>
            <person name="Nagaraj S."/>
            <person name="Zhao X."/>
            <person name="Tettelin H."/>
            <person name="Detolla L.J."/>
        </authorList>
    </citation>
    <scope>NUCLEOTIDE SEQUENCE [LARGE SCALE GENOMIC DNA]</scope>
    <source>
        <strain evidence="2 3">11-3469</strain>
    </source>
</reference>
<feature type="region of interest" description="Disordered" evidence="1">
    <location>
        <begin position="1"/>
        <end position="42"/>
    </location>
</feature>
<gene>
    <name evidence="2" type="ORF">BZL29_8441</name>
</gene>